<dbReference type="RefSeq" id="WP_197114951.1">
    <property type="nucleotide sequence ID" value="NZ_JACBXQ010000002.1"/>
</dbReference>
<dbReference type="Pfam" id="PF03358">
    <property type="entry name" value="FMN_red"/>
    <property type="match status" value="1"/>
</dbReference>
<dbReference type="InterPro" id="IPR005025">
    <property type="entry name" value="FMN_Rdtase-like_dom"/>
</dbReference>
<proteinExistence type="predicted"/>
<dbReference type="PANTHER" id="PTHR30543">
    <property type="entry name" value="CHROMATE REDUCTASE"/>
    <property type="match status" value="1"/>
</dbReference>
<dbReference type="PANTHER" id="PTHR30543:SF21">
    <property type="entry name" value="NAD(P)H-DEPENDENT FMN REDUCTASE LOT6"/>
    <property type="match status" value="1"/>
</dbReference>
<accession>A0ABS0LPF2</accession>
<dbReference type="InterPro" id="IPR029039">
    <property type="entry name" value="Flavoprotein-like_sf"/>
</dbReference>
<protein>
    <submittedName>
        <fullName evidence="2">NAD(P)H-dependent oxidoreductase</fullName>
    </submittedName>
</protein>
<evidence type="ECO:0000259" key="1">
    <source>
        <dbReference type="Pfam" id="PF03358"/>
    </source>
</evidence>
<reference evidence="2 3" key="1">
    <citation type="submission" date="2020-07" db="EMBL/GenBank/DDBJ databases">
        <title>Facklamia lactis sp. nov., isolated from raw milk.</title>
        <authorList>
            <person name="Doll E.V."/>
            <person name="Huptas C."/>
            <person name="Staib L."/>
            <person name="Wenning M."/>
            <person name="Scherer S."/>
        </authorList>
    </citation>
    <scope>NUCLEOTIDE SEQUENCE [LARGE SCALE GENOMIC DNA]</scope>
    <source>
        <strain evidence="2 3">DSM 111018</strain>
    </source>
</reference>
<evidence type="ECO:0000313" key="3">
    <source>
        <dbReference type="Proteomes" id="UP000721415"/>
    </source>
</evidence>
<keyword evidence="3" id="KW-1185">Reference proteome</keyword>
<dbReference type="InterPro" id="IPR050712">
    <property type="entry name" value="NAD(P)H-dep_reductase"/>
</dbReference>
<organism evidence="2 3">
    <name type="scientific">Facklamia lactis</name>
    <dbReference type="NCBI Taxonomy" id="2749967"/>
    <lineage>
        <taxon>Bacteria</taxon>
        <taxon>Bacillati</taxon>
        <taxon>Bacillota</taxon>
        <taxon>Bacilli</taxon>
        <taxon>Lactobacillales</taxon>
        <taxon>Aerococcaceae</taxon>
        <taxon>Facklamia</taxon>
    </lineage>
</organism>
<comment type="caution">
    <text evidence="2">The sequence shown here is derived from an EMBL/GenBank/DDBJ whole genome shotgun (WGS) entry which is preliminary data.</text>
</comment>
<dbReference type="EMBL" id="JACBXQ010000002">
    <property type="protein sequence ID" value="MBG9986028.1"/>
    <property type="molecule type" value="Genomic_DNA"/>
</dbReference>
<gene>
    <name evidence="2" type="ORF">HZY91_03865</name>
</gene>
<dbReference type="SUPFAM" id="SSF52218">
    <property type="entry name" value="Flavoproteins"/>
    <property type="match status" value="1"/>
</dbReference>
<evidence type="ECO:0000313" key="2">
    <source>
        <dbReference type="EMBL" id="MBG9986028.1"/>
    </source>
</evidence>
<name>A0ABS0LPF2_9LACT</name>
<sequence>MTKLGIIVGSTRANSFSKQWADNIAPLYPEGTEIEYLDIANLPLYNQDLDANSPQEYTEFRQDVERQDAILFVTPEHNRSISAALKNALDVASRPWGESVWGGKPTLIASHSISGISGFGANHHLRQILTFLGMPMVTQPEVYLANSQELLDENGKAPQDTLDFLQTAVDAHISMVK</sequence>
<dbReference type="Gene3D" id="3.40.50.360">
    <property type="match status" value="1"/>
</dbReference>
<dbReference type="Proteomes" id="UP000721415">
    <property type="component" value="Unassembled WGS sequence"/>
</dbReference>
<feature type="domain" description="NADPH-dependent FMN reductase-like" evidence="1">
    <location>
        <begin position="2"/>
        <end position="147"/>
    </location>
</feature>